<sequence length="128" mass="14679">RAEERGPRLLPAIDAAADVLSRQVRRYKEKVYHTDKHLKAKGAALAGKGVVPEEVEEEDEEEETEIVLGRVVRVKRFPVKPMSEEEAIEQMELLHHDFFLFFDADAGTYALLYRRREGDYGLIIPEAL</sequence>
<comment type="caution">
    <text evidence="3">The sequence shown here is derived from an EMBL/GenBank/DDBJ whole genome shotgun (WGS) entry which is preliminary data.</text>
</comment>
<dbReference type="PANTHER" id="PTHR33231">
    <property type="entry name" value="30S RIBOSOMAL PROTEIN"/>
    <property type="match status" value="1"/>
</dbReference>
<dbReference type="InterPro" id="IPR050574">
    <property type="entry name" value="HPF/YfiA_ribosome-assoc"/>
</dbReference>
<dbReference type="Gene3D" id="3.30.505.50">
    <property type="entry name" value="Sigma 54 modulation/S30EA ribosomal protein, C-terminal domain"/>
    <property type="match status" value="1"/>
</dbReference>
<dbReference type="GO" id="GO:0022627">
    <property type="term" value="C:cytosolic small ribosomal subunit"/>
    <property type="evidence" value="ECO:0007669"/>
    <property type="project" value="TreeGrafter"/>
</dbReference>
<evidence type="ECO:0000256" key="1">
    <source>
        <dbReference type="ARBA" id="ARBA00022845"/>
    </source>
</evidence>
<dbReference type="InterPro" id="IPR038416">
    <property type="entry name" value="Ribosom_S30AE_C_sf"/>
</dbReference>
<dbReference type="PANTHER" id="PTHR33231:SF1">
    <property type="entry name" value="30S RIBOSOMAL PROTEIN"/>
    <property type="match status" value="1"/>
</dbReference>
<dbReference type="Pfam" id="PF16321">
    <property type="entry name" value="Ribosom_S30AE_C"/>
    <property type="match status" value="1"/>
</dbReference>
<dbReference type="InterPro" id="IPR032528">
    <property type="entry name" value="Ribosom_S30AE_C"/>
</dbReference>
<evidence type="ECO:0000313" key="3">
    <source>
        <dbReference type="EMBL" id="GAF69084.1"/>
    </source>
</evidence>
<accession>X0RJS8</accession>
<reference evidence="3" key="1">
    <citation type="journal article" date="2014" name="Front. Microbiol.">
        <title>High frequency of phylogenetically diverse reductive dehalogenase-homologous genes in deep subseafloor sedimentary metagenomes.</title>
        <authorList>
            <person name="Kawai M."/>
            <person name="Futagami T."/>
            <person name="Toyoda A."/>
            <person name="Takaki Y."/>
            <person name="Nishi S."/>
            <person name="Hori S."/>
            <person name="Arai W."/>
            <person name="Tsubouchi T."/>
            <person name="Morono Y."/>
            <person name="Uchiyama I."/>
            <person name="Ito T."/>
            <person name="Fujiyama A."/>
            <person name="Inagaki F."/>
            <person name="Takami H."/>
        </authorList>
    </citation>
    <scope>NUCLEOTIDE SEQUENCE</scope>
    <source>
        <strain evidence="3">Expedition CK06-06</strain>
    </source>
</reference>
<dbReference type="GO" id="GO:0043024">
    <property type="term" value="F:ribosomal small subunit binding"/>
    <property type="evidence" value="ECO:0007669"/>
    <property type="project" value="TreeGrafter"/>
</dbReference>
<dbReference type="InterPro" id="IPR003489">
    <property type="entry name" value="RHF/RaiA"/>
</dbReference>
<proteinExistence type="predicted"/>
<dbReference type="Pfam" id="PF02482">
    <property type="entry name" value="Ribosomal_S30AE"/>
    <property type="match status" value="1"/>
</dbReference>
<dbReference type="AlphaFoldDB" id="X0RJS8"/>
<name>X0RJS8_9ZZZZ</name>
<dbReference type="GO" id="GO:0045900">
    <property type="term" value="P:negative regulation of translational elongation"/>
    <property type="evidence" value="ECO:0007669"/>
    <property type="project" value="TreeGrafter"/>
</dbReference>
<feature type="domain" description="Sigma 54 modulation/S30EA ribosomal protein C-terminal" evidence="2">
    <location>
        <begin position="70"/>
        <end position="122"/>
    </location>
</feature>
<gene>
    <name evidence="3" type="ORF">S01H1_10085</name>
</gene>
<protein>
    <recommendedName>
        <fullName evidence="2">Sigma 54 modulation/S30EA ribosomal protein C-terminal domain-containing protein</fullName>
    </recommendedName>
</protein>
<keyword evidence="1" id="KW-0810">Translation regulation</keyword>
<feature type="non-terminal residue" evidence="3">
    <location>
        <position position="1"/>
    </location>
</feature>
<evidence type="ECO:0000259" key="2">
    <source>
        <dbReference type="Pfam" id="PF16321"/>
    </source>
</evidence>
<dbReference type="EMBL" id="BARS01005152">
    <property type="protein sequence ID" value="GAF69084.1"/>
    <property type="molecule type" value="Genomic_DNA"/>
</dbReference>
<dbReference type="SUPFAM" id="SSF69754">
    <property type="entry name" value="Ribosome binding protein Y (YfiA homologue)"/>
    <property type="match status" value="1"/>
</dbReference>
<organism evidence="3">
    <name type="scientific">marine sediment metagenome</name>
    <dbReference type="NCBI Taxonomy" id="412755"/>
    <lineage>
        <taxon>unclassified sequences</taxon>
        <taxon>metagenomes</taxon>
        <taxon>ecological metagenomes</taxon>
    </lineage>
</organism>
<dbReference type="InterPro" id="IPR036567">
    <property type="entry name" value="RHF-like"/>
</dbReference>